<organism evidence="1 2">
    <name type="scientific">[Clostridium] methylpentosum DSM 5476</name>
    <dbReference type="NCBI Taxonomy" id="537013"/>
    <lineage>
        <taxon>Bacteria</taxon>
        <taxon>Bacillati</taxon>
        <taxon>Bacillota</taxon>
        <taxon>Clostridia</taxon>
        <taxon>Eubacteriales</taxon>
        <taxon>Oscillospiraceae</taxon>
        <taxon>Oscillospiraceae incertae sedis</taxon>
    </lineage>
</organism>
<keyword evidence="2" id="KW-1185">Reference proteome</keyword>
<evidence type="ECO:0000313" key="2">
    <source>
        <dbReference type="Proteomes" id="UP000003340"/>
    </source>
</evidence>
<name>C0EIQ2_9FIRM</name>
<sequence length="55" mass="6164">MNLCCGESGEHGTAFCALSDIWAPGHGMGAMESPLFYFPVDFSSRLWYDNFIVRE</sequence>
<protein>
    <submittedName>
        <fullName evidence="1">Uncharacterized protein</fullName>
    </submittedName>
</protein>
<reference evidence="1 2" key="2">
    <citation type="submission" date="2009-02" db="EMBL/GenBank/DDBJ databases">
        <title>Draft genome sequence of Clostridium methylpentosum (DSM 5476).</title>
        <authorList>
            <person name="Sudarsanam P."/>
            <person name="Ley R."/>
            <person name="Guruge J."/>
            <person name="Turnbaugh P.J."/>
            <person name="Mahowald M."/>
            <person name="Liep D."/>
            <person name="Gordon J."/>
        </authorList>
    </citation>
    <scope>NUCLEOTIDE SEQUENCE [LARGE SCALE GENOMIC DNA]</scope>
    <source>
        <strain evidence="1 2">DSM 5476</strain>
    </source>
</reference>
<comment type="caution">
    <text evidence="1">The sequence shown here is derived from an EMBL/GenBank/DDBJ whole genome shotgun (WGS) entry which is preliminary data.</text>
</comment>
<proteinExistence type="predicted"/>
<dbReference type="STRING" id="537013.CLOSTMETH_03747"/>
<dbReference type="AlphaFoldDB" id="C0EIQ2"/>
<evidence type="ECO:0000313" key="1">
    <source>
        <dbReference type="EMBL" id="EEG28639.1"/>
    </source>
</evidence>
<accession>C0EIQ2</accession>
<gene>
    <name evidence="1" type="ORF">CLOSTMETH_03747</name>
</gene>
<dbReference type="HOGENOM" id="CLU_3024037_0_0_9"/>
<reference evidence="1 2" key="1">
    <citation type="submission" date="2009-01" db="EMBL/GenBank/DDBJ databases">
        <authorList>
            <person name="Fulton L."/>
            <person name="Clifton S."/>
            <person name="Fulton B."/>
            <person name="Xu J."/>
            <person name="Minx P."/>
            <person name="Pepin K.H."/>
            <person name="Johnson M."/>
            <person name="Bhonagiri V."/>
            <person name="Nash W.E."/>
            <person name="Mardis E.R."/>
            <person name="Wilson R.K."/>
        </authorList>
    </citation>
    <scope>NUCLEOTIDE SEQUENCE [LARGE SCALE GENOMIC DNA]</scope>
    <source>
        <strain evidence="1 2">DSM 5476</strain>
    </source>
</reference>
<dbReference type="Proteomes" id="UP000003340">
    <property type="component" value="Unassembled WGS sequence"/>
</dbReference>
<dbReference type="EMBL" id="ACEC01000129">
    <property type="protein sequence ID" value="EEG28639.1"/>
    <property type="molecule type" value="Genomic_DNA"/>
</dbReference>